<sequence length="118" mass="12845">MDGPLRRFLSSRNCVFSLDISKPWRSDRVLKIFRPSDAAVPSFLSLSAAEIIRKSSAKACIAVLVGYCCARASFATRLHSAGPLQNPFGQPLVYCCCATPSLVGIITFLSLSRFLNSD</sequence>
<evidence type="ECO:0000313" key="1">
    <source>
        <dbReference type="EMBL" id="GBM42308.1"/>
    </source>
</evidence>
<accession>A0A4Y2FP82</accession>
<gene>
    <name evidence="1" type="ORF">AVEN_235018_1</name>
</gene>
<comment type="caution">
    <text evidence="1">The sequence shown here is derived from an EMBL/GenBank/DDBJ whole genome shotgun (WGS) entry which is preliminary data.</text>
</comment>
<dbReference type="Proteomes" id="UP000499080">
    <property type="component" value="Unassembled WGS sequence"/>
</dbReference>
<name>A0A4Y2FP82_ARAVE</name>
<dbReference type="EMBL" id="BGPR01000991">
    <property type="protein sequence ID" value="GBM42308.1"/>
    <property type="molecule type" value="Genomic_DNA"/>
</dbReference>
<dbReference type="AlphaFoldDB" id="A0A4Y2FP82"/>
<evidence type="ECO:0000313" key="2">
    <source>
        <dbReference type="Proteomes" id="UP000499080"/>
    </source>
</evidence>
<proteinExistence type="predicted"/>
<protein>
    <submittedName>
        <fullName evidence="1">Uncharacterized protein</fullName>
    </submittedName>
</protein>
<organism evidence="1 2">
    <name type="scientific">Araneus ventricosus</name>
    <name type="common">Orbweaver spider</name>
    <name type="synonym">Epeira ventricosa</name>
    <dbReference type="NCBI Taxonomy" id="182803"/>
    <lineage>
        <taxon>Eukaryota</taxon>
        <taxon>Metazoa</taxon>
        <taxon>Ecdysozoa</taxon>
        <taxon>Arthropoda</taxon>
        <taxon>Chelicerata</taxon>
        <taxon>Arachnida</taxon>
        <taxon>Araneae</taxon>
        <taxon>Araneomorphae</taxon>
        <taxon>Entelegynae</taxon>
        <taxon>Araneoidea</taxon>
        <taxon>Araneidae</taxon>
        <taxon>Araneus</taxon>
    </lineage>
</organism>
<reference evidence="1 2" key="1">
    <citation type="journal article" date="2019" name="Sci. Rep.">
        <title>Orb-weaving spider Araneus ventricosus genome elucidates the spidroin gene catalogue.</title>
        <authorList>
            <person name="Kono N."/>
            <person name="Nakamura H."/>
            <person name="Ohtoshi R."/>
            <person name="Moran D.A.P."/>
            <person name="Shinohara A."/>
            <person name="Yoshida Y."/>
            <person name="Fujiwara M."/>
            <person name="Mori M."/>
            <person name="Tomita M."/>
            <person name="Arakawa K."/>
        </authorList>
    </citation>
    <scope>NUCLEOTIDE SEQUENCE [LARGE SCALE GENOMIC DNA]</scope>
</reference>
<keyword evidence="2" id="KW-1185">Reference proteome</keyword>